<dbReference type="Pfam" id="PF07729">
    <property type="entry name" value="FCD"/>
    <property type="match status" value="1"/>
</dbReference>
<dbReference type="PROSITE" id="PS50949">
    <property type="entry name" value="HTH_GNTR"/>
    <property type="match status" value="1"/>
</dbReference>
<protein>
    <submittedName>
        <fullName evidence="5">GntR family transcriptional regulator</fullName>
    </submittedName>
</protein>
<evidence type="ECO:0000313" key="5">
    <source>
        <dbReference type="EMBL" id="KDR38404.1"/>
    </source>
</evidence>
<comment type="caution">
    <text evidence="5">The sequence shown here is derived from an EMBL/GenBank/DDBJ whole genome shotgun (WGS) entry which is preliminary data.</text>
</comment>
<proteinExistence type="predicted"/>
<dbReference type="Gene3D" id="1.10.10.10">
    <property type="entry name" value="Winged helix-like DNA-binding domain superfamily/Winged helix DNA-binding domain"/>
    <property type="match status" value="1"/>
</dbReference>
<reference evidence="5 6" key="1">
    <citation type="submission" date="2014-03" db="EMBL/GenBank/DDBJ databases">
        <title>Draft Genome Sequences of Four Burkholderia Strains.</title>
        <authorList>
            <person name="Liu X.Y."/>
            <person name="Li C.X."/>
            <person name="Xu J.H."/>
        </authorList>
    </citation>
    <scope>NUCLEOTIDE SEQUENCE [LARGE SCALE GENOMIC DNA]</scope>
    <source>
        <strain evidence="5 6">DSM 50014</strain>
    </source>
</reference>
<dbReference type="GO" id="GO:0003700">
    <property type="term" value="F:DNA-binding transcription factor activity"/>
    <property type="evidence" value="ECO:0007669"/>
    <property type="project" value="InterPro"/>
</dbReference>
<dbReference type="SUPFAM" id="SSF46785">
    <property type="entry name" value="Winged helix' DNA-binding domain"/>
    <property type="match status" value="1"/>
</dbReference>
<gene>
    <name evidence="5" type="ORF">BG61_41005</name>
</gene>
<dbReference type="SMART" id="SM00345">
    <property type="entry name" value="HTH_GNTR"/>
    <property type="match status" value="1"/>
</dbReference>
<dbReference type="STRING" id="60547.GCA_000751215_01045"/>
<evidence type="ECO:0000259" key="4">
    <source>
        <dbReference type="PROSITE" id="PS50949"/>
    </source>
</evidence>
<dbReference type="GO" id="GO:0003677">
    <property type="term" value="F:DNA binding"/>
    <property type="evidence" value="ECO:0007669"/>
    <property type="project" value="UniProtKB-KW"/>
</dbReference>
<dbReference type="CDD" id="cd07377">
    <property type="entry name" value="WHTH_GntR"/>
    <property type="match status" value="1"/>
</dbReference>
<dbReference type="InterPro" id="IPR036388">
    <property type="entry name" value="WH-like_DNA-bd_sf"/>
</dbReference>
<dbReference type="InterPro" id="IPR008920">
    <property type="entry name" value="TF_FadR/GntR_C"/>
</dbReference>
<dbReference type="Proteomes" id="UP000027466">
    <property type="component" value="Unassembled WGS sequence"/>
</dbReference>
<dbReference type="Pfam" id="PF00392">
    <property type="entry name" value="GntR"/>
    <property type="match status" value="1"/>
</dbReference>
<sequence length="242" mass="26331">MTKPVTLTQQVAQQIAGDILSGVYPVGTRLPSGRDLAQRFGVSQSVIREVTERLRAQGLIDSRQGSGCTVRARTQSAGFQVPEGCEANRADLANVFELRLDLEGAAAALAAVRRTSADIEVLETILNALAEHLYTSDRAVDLDIAFHVAMGDATHNRYFKDLLQYLNLQIRESVRAGRTHSLAYPHLPDEVHREHMLLFDAIRAGDPVAARSAAMSHLRKAAARLELSMPGRDTQGEVAGPV</sequence>
<feature type="domain" description="HTH gntR-type" evidence="4">
    <location>
        <begin position="5"/>
        <end position="73"/>
    </location>
</feature>
<dbReference type="Gene3D" id="1.20.120.530">
    <property type="entry name" value="GntR ligand-binding domain-like"/>
    <property type="match status" value="1"/>
</dbReference>
<name>A0A069PEZ1_9BURK</name>
<evidence type="ECO:0000256" key="1">
    <source>
        <dbReference type="ARBA" id="ARBA00023015"/>
    </source>
</evidence>
<evidence type="ECO:0000313" key="6">
    <source>
        <dbReference type="Proteomes" id="UP000027466"/>
    </source>
</evidence>
<accession>A0A069PEZ1</accession>
<keyword evidence="3" id="KW-0804">Transcription</keyword>
<dbReference type="InterPro" id="IPR011711">
    <property type="entry name" value="GntR_C"/>
</dbReference>
<evidence type="ECO:0000256" key="2">
    <source>
        <dbReference type="ARBA" id="ARBA00023125"/>
    </source>
</evidence>
<dbReference type="InterPro" id="IPR000524">
    <property type="entry name" value="Tscrpt_reg_HTH_GntR"/>
</dbReference>
<evidence type="ECO:0000256" key="3">
    <source>
        <dbReference type="ARBA" id="ARBA00023163"/>
    </source>
</evidence>
<dbReference type="PRINTS" id="PR00035">
    <property type="entry name" value="HTHGNTR"/>
</dbReference>
<dbReference type="PANTHER" id="PTHR43537:SF44">
    <property type="entry name" value="GNTR FAMILY REGULATORY PROTEIN"/>
    <property type="match status" value="1"/>
</dbReference>
<dbReference type="SMART" id="SM00895">
    <property type="entry name" value="FCD"/>
    <property type="match status" value="1"/>
</dbReference>
<dbReference type="EMBL" id="JFHC01000091">
    <property type="protein sequence ID" value="KDR38404.1"/>
    <property type="molecule type" value="Genomic_DNA"/>
</dbReference>
<keyword evidence="1" id="KW-0805">Transcription regulation</keyword>
<organism evidence="5 6">
    <name type="scientific">Caballeronia glathei</name>
    <dbReference type="NCBI Taxonomy" id="60547"/>
    <lineage>
        <taxon>Bacteria</taxon>
        <taxon>Pseudomonadati</taxon>
        <taxon>Pseudomonadota</taxon>
        <taxon>Betaproteobacteria</taxon>
        <taxon>Burkholderiales</taxon>
        <taxon>Burkholderiaceae</taxon>
        <taxon>Caballeronia</taxon>
    </lineage>
</organism>
<keyword evidence="2" id="KW-0238">DNA-binding</keyword>
<dbReference type="PANTHER" id="PTHR43537">
    <property type="entry name" value="TRANSCRIPTIONAL REGULATOR, GNTR FAMILY"/>
    <property type="match status" value="1"/>
</dbReference>
<dbReference type="InterPro" id="IPR036390">
    <property type="entry name" value="WH_DNA-bd_sf"/>
</dbReference>
<dbReference type="AlphaFoldDB" id="A0A069PEZ1"/>
<dbReference type="SUPFAM" id="SSF48008">
    <property type="entry name" value="GntR ligand-binding domain-like"/>
    <property type="match status" value="1"/>
</dbReference>
<keyword evidence="6" id="KW-1185">Reference proteome</keyword>